<dbReference type="Proteomes" id="UP000663854">
    <property type="component" value="Unassembled WGS sequence"/>
</dbReference>
<comment type="caution">
    <text evidence="2">The sequence shown here is derived from an EMBL/GenBank/DDBJ whole genome shotgun (WGS) entry which is preliminary data.</text>
</comment>
<protein>
    <submittedName>
        <fullName evidence="2">Uncharacterized protein</fullName>
    </submittedName>
</protein>
<evidence type="ECO:0000313" key="4">
    <source>
        <dbReference type="Proteomes" id="UP000663870"/>
    </source>
</evidence>
<sequence length="141" mass="16363">MMHQMLTDPDKISDIDDDFNLLSSHEDTVEFQSELNPDCEMLIDDQDEPLLLDDLFSTNNNQNNHFLHSHTTIKTHDFRKQLIEIFRDANISNIHSSRILRLISSILPQPHNSPTTLKALYDSMQGKPPSFNKILMLFDEI</sequence>
<gene>
    <name evidence="3" type="ORF">JBS370_LOCUS39087</name>
    <name evidence="2" type="ORF">JXQ802_LOCUS56875</name>
    <name evidence="1" type="ORF">PYM288_LOCUS40293</name>
</gene>
<name>A0A816FWL1_9BILA</name>
<organism evidence="2 4">
    <name type="scientific">Rotaria sordida</name>
    <dbReference type="NCBI Taxonomy" id="392033"/>
    <lineage>
        <taxon>Eukaryota</taxon>
        <taxon>Metazoa</taxon>
        <taxon>Spiralia</taxon>
        <taxon>Gnathifera</taxon>
        <taxon>Rotifera</taxon>
        <taxon>Eurotatoria</taxon>
        <taxon>Bdelloidea</taxon>
        <taxon>Philodinida</taxon>
        <taxon>Philodinidae</taxon>
        <taxon>Rotaria</taxon>
    </lineage>
</organism>
<dbReference type="AlphaFoldDB" id="A0A816FWL1"/>
<dbReference type="Proteomes" id="UP000663870">
    <property type="component" value="Unassembled WGS sequence"/>
</dbReference>
<reference evidence="2" key="1">
    <citation type="submission" date="2021-02" db="EMBL/GenBank/DDBJ databases">
        <authorList>
            <person name="Nowell W R."/>
        </authorList>
    </citation>
    <scope>NUCLEOTIDE SEQUENCE</scope>
</reference>
<dbReference type="EMBL" id="CAJOBD010024900">
    <property type="protein sequence ID" value="CAF4261439.1"/>
    <property type="molecule type" value="Genomic_DNA"/>
</dbReference>
<evidence type="ECO:0000313" key="1">
    <source>
        <dbReference type="EMBL" id="CAF1533144.1"/>
    </source>
</evidence>
<accession>A0A816FWL1</accession>
<keyword evidence="4" id="KW-1185">Reference proteome</keyword>
<evidence type="ECO:0000313" key="2">
    <source>
        <dbReference type="EMBL" id="CAF1666399.1"/>
    </source>
</evidence>
<evidence type="ECO:0000313" key="3">
    <source>
        <dbReference type="EMBL" id="CAF4261439.1"/>
    </source>
</evidence>
<proteinExistence type="predicted"/>
<dbReference type="EMBL" id="CAJNOH010012214">
    <property type="protein sequence ID" value="CAF1533144.1"/>
    <property type="molecule type" value="Genomic_DNA"/>
</dbReference>
<dbReference type="Proteomes" id="UP000663836">
    <property type="component" value="Unassembled WGS sequence"/>
</dbReference>
<dbReference type="EMBL" id="CAJNOL010014087">
    <property type="protein sequence ID" value="CAF1666399.1"/>
    <property type="molecule type" value="Genomic_DNA"/>
</dbReference>